<evidence type="ECO:0000256" key="9">
    <source>
        <dbReference type="ARBA" id="ARBA00049940"/>
    </source>
</evidence>
<evidence type="ECO:0000256" key="6">
    <source>
        <dbReference type="ARBA" id="ARBA00023303"/>
    </source>
</evidence>
<feature type="binding site" evidence="10">
    <location>
        <position position="91"/>
    </location>
    <ligand>
        <name>Na(+)</name>
        <dbReference type="ChEBI" id="CHEBI:29101"/>
        <note>structural</note>
    </ligand>
</feature>
<evidence type="ECO:0000256" key="1">
    <source>
        <dbReference type="ARBA" id="ARBA00004651"/>
    </source>
</evidence>
<keyword evidence="10" id="KW-0915">Sodium</keyword>
<feature type="transmembrane region" description="Helical" evidence="10">
    <location>
        <begin position="78"/>
        <end position="101"/>
    </location>
</feature>
<evidence type="ECO:0000256" key="5">
    <source>
        <dbReference type="ARBA" id="ARBA00023136"/>
    </source>
</evidence>
<comment type="function">
    <text evidence="9 10">Fluoride-specific ion channel. Important for reducing fluoride concentration in the cell, thus reducing its toxicity.</text>
</comment>
<dbReference type="GO" id="GO:0062054">
    <property type="term" value="F:fluoride channel activity"/>
    <property type="evidence" value="ECO:0007669"/>
    <property type="project" value="UniProtKB-UniRule"/>
</dbReference>
<feature type="binding site" evidence="10">
    <location>
        <position position="88"/>
    </location>
    <ligand>
        <name>Na(+)</name>
        <dbReference type="ChEBI" id="CHEBI:29101"/>
        <note>structural</note>
    </ligand>
</feature>
<keyword evidence="10" id="KW-0479">Metal-binding</keyword>
<dbReference type="InterPro" id="IPR003691">
    <property type="entry name" value="FluC"/>
</dbReference>
<feature type="transmembrane region" description="Helical" evidence="10">
    <location>
        <begin position="113"/>
        <end position="134"/>
    </location>
</feature>
<evidence type="ECO:0000313" key="12">
    <source>
        <dbReference type="Proteomes" id="UP000005714"/>
    </source>
</evidence>
<comment type="activity regulation">
    <text evidence="10">Na(+) is not transported, but it plays an essential structural role and its presence is essential for fluoride channel function.</text>
</comment>
<evidence type="ECO:0000256" key="3">
    <source>
        <dbReference type="ARBA" id="ARBA00022692"/>
    </source>
</evidence>
<dbReference type="HAMAP" id="MF_00454">
    <property type="entry name" value="FluC"/>
    <property type="match status" value="1"/>
</dbReference>
<dbReference type="EMBL" id="ADNU01000016">
    <property type="protein sequence ID" value="EFG48275.1"/>
    <property type="molecule type" value="Genomic_DNA"/>
</dbReference>
<organism evidence="11 12">
    <name type="scientific">Brevibacterium mcbrellneri ATCC 49030</name>
    <dbReference type="NCBI Taxonomy" id="585530"/>
    <lineage>
        <taxon>Bacteria</taxon>
        <taxon>Bacillati</taxon>
        <taxon>Actinomycetota</taxon>
        <taxon>Actinomycetes</taxon>
        <taxon>Micrococcales</taxon>
        <taxon>Brevibacteriaceae</taxon>
        <taxon>Brevibacterium</taxon>
    </lineage>
</organism>
<gene>
    <name evidence="10 11" type="primary">crcB</name>
    <name evidence="10" type="synonym">fluC</name>
    <name evidence="11" type="ORF">HMPREF0183_0532</name>
</gene>
<keyword evidence="2 10" id="KW-1003">Cell membrane</keyword>
<comment type="catalytic activity">
    <reaction evidence="8">
        <text>fluoride(in) = fluoride(out)</text>
        <dbReference type="Rhea" id="RHEA:76159"/>
        <dbReference type="ChEBI" id="CHEBI:17051"/>
    </reaction>
    <physiologicalReaction direction="left-to-right" evidence="8">
        <dbReference type="Rhea" id="RHEA:76160"/>
    </physiologicalReaction>
</comment>
<dbReference type="STRING" id="585530.HMPREF0183_0532"/>
<evidence type="ECO:0000256" key="2">
    <source>
        <dbReference type="ARBA" id="ARBA00022475"/>
    </source>
</evidence>
<protein>
    <recommendedName>
        <fullName evidence="10">Fluoride-specific ion channel FluC</fullName>
    </recommendedName>
</protein>
<sequence length="137" mass="14523">MCRRQWVADWLGCAPIAEVVMLIAVVLAGGVGAVCRWACDTALSRWLNASWPAAVFLINVAGSFFTGVLTGATVDFPVFSVCVTGFCGAFTTFSTLMVGWLELTLRKRPVHGVLYLGGTLLACVLSVWLGLAAGSHL</sequence>
<dbReference type="AlphaFoldDB" id="D4YKS2"/>
<comment type="similarity">
    <text evidence="7 10">Belongs to the fluoride channel Fluc/FEX (TC 1.A.43) family.</text>
</comment>
<comment type="caution">
    <text evidence="11">The sequence shown here is derived from an EMBL/GenBank/DDBJ whole genome shotgun (WGS) entry which is preliminary data.</text>
</comment>
<dbReference type="Pfam" id="PF02537">
    <property type="entry name" value="CRCB"/>
    <property type="match status" value="1"/>
</dbReference>
<keyword evidence="6 10" id="KW-0407">Ion channel</keyword>
<dbReference type="PANTHER" id="PTHR28259:SF1">
    <property type="entry name" value="FLUORIDE EXPORT PROTEIN 1-RELATED"/>
    <property type="match status" value="1"/>
</dbReference>
<feature type="transmembrane region" description="Helical" evidence="10">
    <location>
        <begin position="20"/>
        <end position="39"/>
    </location>
</feature>
<proteinExistence type="inferred from homology"/>
<evidence type="ECO:0000256" key="8">
    <source>
        <dbReference type="ARBA" id="ARBA00035585"/>
    </source>
</evidence>
<dbReference type="PANTHER" id="PTHR28259">
    <property type="entry name" value="FLUORIDE EXPORT PROTEIN 1-RELATED"/>
    <property type="match status" value="1"/>
</dbReference>
<accession>D4YKS2</accession>
<evidence type="ECO:0000256" key="7">
    <source>
        <dbReference type="ARBA" id="ARBA00035120"/>
    </source>
</evidence>
<keyword evidence="5 10" id="KW-0472">Membrane</keyword>
<evidence type="ECO:0000256" key="10">
    <source>
        <dbReference type="HAMAP-Rule" id="MF_00454"/>
    </source>
</evidence>
<dbReference type="GO" id="GO:0140114">
    <property type="term" value="P:cellular detoxification of fluoride"/>
    <property type="evidence" value="ECO:0007669"/>
    <property type="project" value="UniProtKB-UniRule"/>
</dbReference>
<dbReference type="GO" id="GO:0046872">
    <property type="term" value="F:metal ion binding"/>
    <property type="evidence" value="ECO:0007669"/>
    <property type="project" value="UniProtKB-KW"/>
</dbReference>
<keyword evidence="10" id="KW-0813">Transport</keyword>
<evidence type="ECO:0000256" key="4">
    <source>
        <dbReference type="ARBA" id="ARBA00022989"/>
    </source>
</evidence>
<dbReference type="GO" id="GO:0005886">
    <property type="term" value="C:plasma membrane"/>
    <property type="evidence" value="ECO:0007669"/>
    <property type="project" value="UniProtKB-SubCell"/>
</dbReference>
<feature type="transmembrane region" description="Helical" evidence="10">
    <location>
        <begin position="51"/>
        <end position="72"/>
    </location>
</feature>
<keyword evidence="4 10" id="KW-1133">Transmembrane helix</keyword>
<dbReference type="eggNOG" id="COG0239">
    <property type="taxonomic scope" value="Bacteria"/>
</dbReference>
<keyword evidence="12" id="KW-1185">Reference proteome</keyword>
<keyword evidence="10" id="KW-0406">Ion transport</keyword>
<dbReference type="Proteomes" id="UP000005714">
    <property type="component" value="Unassembled WGS sequence"/>
</dbReference>
<keyword evidence="3 10" id="KW-0812">Transmembrane</keyword>
<evidence type="ECO:0000313" key="11">
    <source>
        <dbReference type="EMBL" id="EFG48275.1"/>
    </source>
</evidence>
<name>D4YKS2_9MICO</name>
<reference evidence="11 12" key="1">
    <citation type="submission" date="2010-04" db="EMBL/GenBank/DDBJ databases">
        <authorList>
            <person name="Qin X."/>
            <person name="Bachman B."/>
            <person name="Battles P."/>
            <person name="Bell A."/>
            <person name="Bess C."/>
            <person name="Bickham C."/>
            <person name="Chaboub L."/>
            <person name="Chen D."/>
            <person name="Coyle M."/>
            <person name="Deiros D.R."/>
            <person name="Dinh H."/>
            <person name="Forbes L."/>
            <person name="Fowler G."/>
            <person name="Francisco L."/>
            <person name="Fu Q."/>
            <person name="Gubbala S."/>
            <person name="Hale W."/>
            <person name="Han Y."/>
            <person name="Hemphill L."/>
            <person name="Highlander S.K."/>
            <person name="Hirani K."/>
            <person name="Hogues M."/>
            <person name="Jackson L."/>
            <person name="Jakkamsetti A."/>
            <person name="Javaid M."/>
            <person name="Jiang H."/>
            <person name="Korchina V."/>
            <person name="Kovar C."/>
            <person name="Lara F."/>
            <person name="Lee S."/>
            <person name="Mata R."/>
            <person name="Mathew T."/>
            <person name="Moen C."/>
            <person name="Morales K."/>
            <person name="Munidasa M."/>
            <person name="Nazareth L."/>
            <person name="Ngo R."/>
            <person name="Nguyen L."/>
            <person name="Okwuonu G."/>
            <person name="Ongeri F."/>
            <person name="Patil S."/>
            <person name="Petrosino J."/>
            <person name="Pham C."/>
            <person name="Pham P."/>
            <person name="Pu L.-L."/>
            <person name="Puazo M."/>
            <person name="Raj R."/>
            <person name="Reid J."/>
            <person name="Rouhana J."/>
            <person name="Saada N."/>
            <person name="Shang Y."/>
            <person name="Simmons D."/>
            <person name="Thornton R."/>
            <person name="Warren J."/>
            <person name="Weissenberger G."/>
            <person name="Zhang J."/>
            <person name="Zhang L."/>
            <person name="Zhou C."/>
            <person name="Zhu D."/>
            <person name="Muzny D."/>
            <person name="Worley K."/>
            <person name="Gibbs R."/>
        </authorList>
    </citation>
    <scope>NUCLEOTIDE SEQUENCE [LARGE SCALE GENOMIC DNA]</scope>
    <source>
        <strain evidence="11 12">ATCC 49030</strain>
    </source>
</reference>
<comment type="subcellular location">
    <subcellularLocation>
        <location evidence="1 10">Cell membrane</location>
        <topology evidence="1 10">Multi-pass membrane protein</topology>
    </subcellularLocation>
</comment>